<dbReference type="GO" id="GO:0051267">
    <property type="term" value="F:CP2 mannose-ethanolamine phosphotransferase activity"/>
    <property type="evidence" value="ECO:0007669"/>
    <property type="project" value="TreeGrafter"/>
</dbReference>
<feature type="transmembrane region" description="Helical" evidence="1">
    <location>
        <begin position="595"/>
        <end position="617"/>
    </location>
</feature>
<feature type="transmembrane region" description="Helical" evidence="1">
    <location>
        <begin position="1141"/>
        <end position="1165"/>
    </location>
</feature>
<dbReference type="InterPro" id="IPR039527">
    <property type="entry name" value="PIGG/GPI7"/>
</dbReference>
<dbReference type="GO" id="GO:0006506">
    <property type="term" value="P:GPI anchor biosynthetic process"/>
    <property type="evidence" value="ECO:0007669"/>
    <property type="project" value="InterPro"/>
</dbReference>
<feature type="transmembrane region" description="Helical" evidence="1">
    <location>
        <begin position="7"/>
        <end position="27"/>
    </location>
</feature>
<feature type="transmembrane region" description="Helical" evidence="1">
    <location>
        <begin position="838"/>
        <end position="862"/>
    </location>
</feature>
<feature type="transmembrane region" description="Helical" evidence="1">
    <location>
        <begin position="1096"/>
        <end position="1126"/>
    </location>
</feature>
<dbReference type="PANTHER" id="PTHR23072">
    <property type="entry name" value="PHOSPHATIDYLINOSITOL GLYCAN-RELATED"/>
    <property type="match status" value="1"/>
</dbReference>
<feature type="transmembrane region" description="Helical" evidence="1">
    <location>
        <begin position="809"/>
        <end position="826"/>
    </location>
</feature>
<feature type="domain" description="GPI ethanolamine phosphate transferase 2 C-terminal" evidence="2">
    <location>
        <begin position="953"/>
        <end position="1147"/>
    </location>
</feature>
<dbReference type="AlphaFoldDB" id="A0A8B7N3V2"/>
<feature type="transmembrane region" description="Helical" evidence="1">
    <location>
        <begin position="517"/>
        <end position="535"/>
    </location>
</feature>
<dbReference type="GO" id="GO:0005789">
    <property type="term" value="C:endoplasmic reticulum membrane"/>
    <property type="evidence" value="ECO:0007669"/>
    <property type="project" value="TreeGrafter"/>
</dbReference>
<dbReference type="InterPro" id="IPR045687">
    <property type="entry name" value="PIGG/GPI7_C"/>
</dbReference>
<dbReference type="GeneID" id="108665970"/>
<evidence type="ECO:0000313" key="3">
    <source>
        <dbReference type="Proteomes" id="UP000694843"/>
    </source>
</evidence>
<sequence>MKPITLLIEQLLVCSIIMAFLSGFIFFQPVGEPIVSNPVPLKGGIPKIFLMVVDGLRQDHVLTLHSDIDDGGSASIRYPSRMPYVASLLNYSQSNLGHQHTMKSRATAYDVMTFTPTVTAPRLLSLVSGSIPGFMSIASNFGTSEVTQDNIVTKWKNSGRRIKFFGDDTWSAMFPGHFVFADPVSSFFVSDYTEVDRNVSRHLRSLFNGSEELASWDVAILHYLGLDHIGHSHGSKHRLIDDKLTQMSNVVRAANLRLEASGCNYLILVCGDHGMLDEGGHGGSSYEELHTAAVFMGPRVESRKSREQLMIRQVDLSSTLAVLSGVSVPASSVGVPLLSLLSPLVDAYDLLQLYKSEAKRLLHILEAASLPAGDASALMVEAEWLEAQNYDFLLDLENRAAQQTADELADNRTKSCVGPQAGRVRDSGVMAHGRLMQIVALYEKTCRKASDILVNKMKTYDLPVLAASAVVLFLVKKGPWTFKCGLECNKIYHLFQFVSSRMLLLLSGLSTSAVKEATLGTVACCAGVVLVLWSLMCGMLTGRDSTSICDARSSVTWLLLPPAIYSMLLFRTTVTTFKAGKAACKPETSATPFKLASVVLVVGVVAHTLSLFGSSFVEEEHQTFYFFLTSALLVVLLCCVRCCFITFGGQQAVVNLFTSTSSEFTDDNEAPRDPYDAMQLQRDEQFVRLRGSYDHLYGHSSLVTSNLDSQVETADFNLAGALTTAAARTIRKKSEIYQQMRFSCYARASLGLLLSLILFRVIRTWNSSGDKWRHLPDTAEYFTTFSLVSQAACHMVGLALLVLCDVVCLPAYMLGLLHILSYHFPFGPDDYGKELAPVVIYGSSLALLAYGVARIFLLQFIFRRKHPGYRLRRCAVLLLGLPPSSQVRTLYADGEQCQDGRLPALGVDNKNNWKHSKLTGSIMKEENFRFVVQKYNSTSYLLPQLLRYARCSLTLVWLLLQERSNVPLCCLLMIQASLSSSSLHQLTTYVGRWSLNRRLYPSMPPSHAALVMLWTADAFFFSQGNNNSLSSIKVAAGFTGVNSYHAYVHASLILLHTFGAPLLTLLRYLQERISTNEMNGTDNACDRSPWQRTMGFGWWPAASTAMLTWWHLRLLTVCACVLNVLVQRDHIFIWSVYMPKLVYQCCHLVLMPLIHIFVISLATCAT</sequence>
<accession>A0A8B7N3V2</accession>
<feature type="transmembrane region" description="Helical" evidence="1">
    <location>
        <begin position="1044"/>
        <end position="1069"/>
    </location>
</feature>
<dbReference type="RefSeq" id="XP_018008270.2">
    <property type="nucleotide sequence ID" value="XM_018152781.2"/>
</dbReference>
<dbReference type="Pfam" id="PF01663">
    <property type="entry name" value="Phosphodiest"/>
    <property type="match status" value="1"/>
</dbReference>
<dbReference type="Proteomes" id="UP000694843">
    <property type="component" value="Unplaced"/>
</dbReference>
<evidence type="ECO:0000259" key="2">
    <source>
        <dbReference type="Pfam" id="PF19316"/>
    </source>
</evidence>
<dbReference type="OrthoDB" id="272139at2759"/>
<dbReference type="Pfam" id="PF19316">
    <property type="entry name" value="PIGO_PIGG"/>
    <property type="match status" value="1"/>
</dbReference>
<feature type="transmembrane region" description="Helical" evidence="1">
    <location>
        <begin position="623"/>
        <end position="647"/>
    </location>
</feature>
<evidence type="ECO:0000256" key="1">
    <source>
        <dbReference type="SAM" id="Phobius"/>
    </source>
</evidence>
<gene>
    <name evidence="4" type="primary">LOC108665970</name>
</gene>
<feature type="transmembrane region" description="Helical" evidence="1">
    <location>
        <begin position="555"/>
        <end position="574"/>
    </location>
</feature>
<dbReference type="SUPFAM" id="SSF53649">
    <property type="entry name" value="Alkaline phosphatase-like"/>
    <property type="match status" value="1"/>
</dbReference>
<feature type="transmembrane region" description="Helical" evidence="1">
    <location>
        <begin position="742"/>
        <end position="762"/>
    </location>
</feature>
<dbReference type="Gene3D" id="3.40.720.10">
    <property type="entry name" value="Alkaline Phosphatase, subunit A"/>
    <property type="match status" value="1"/>
</dbReference>
<dbReference type="KEGG" id="hazt:108665970"/>
<dbReference type="InterPro" id="IPR002591">
    <property type="entry name" value="Phosphodiest/P_Trfase"/>
</dbReference>
<dbReference type="PANTHER" id="PTHR23072:SF0">
    <property type="entry name" value="GPI ETHANOLAMINE PHOSPHATE TRANSFERASE 2"/>
    <property type="match status" value="1"/>
</dbReference>
<protein>
    <submittedName>
        <fullName evidence="4">GPI ethanolamine phosphate transferase 2-like</fullName>
    </submittedName>
</protein>
<evidence type="ECO:0000313" key="4">
    <source>
        <dbReference type="RefSeq" id="XP_018008270.2"/>
    </source>
</evidence>
<keyword evidence="1" id="KW-1133">Transmembrane helix</keyword>
<organism evidence="3 4">
    <name type="scientific">Hyalella azteca</name>
    <name type="common">Amphipod</name>
    <dbReference type="NCBI Taxonomy" id="294128"/>
    <lineage>
        <taxon>Eukaryota</taxon>
        <taxon>Metazoa</taxon>
        <taxon>Ecdysozoa</taxon>
        <taxon>Arthropoda</taxon>
        <taxon>Crustacea</taxon>
        <taxon>Multicrustacea</taxon>
        <taxon>Malacostraca</taxon>
        <taxon>Eumalacostraca</taxon>
        <taxon>Peracarida</taxon>
        <taxon>Amphipoda</taxon>
        <taxon>Senticaudata</taxon>
        <taxon>Talitrida</taxon>
        <taxon>Talitroidea</taxon>
        <taxon>Hyalellidae</taxon>
        <taxon>Hyalella</taxon>
    </lineage>
</organism>
<reference evidence="4" key="1">
    <citation type="submission" date="2025-08" db="UniProtKB">
        <authorList>
            <consortium name="RefSeq"/>
        </authorList>
    </citation>
    <scope>IDENTIFICATION</scope>
    <source>
        <tissue evidence="4">Whole organism</tissue>
    </source>
</reference>
<feature type="transmembrane region" description="Helical" evidence="1">
    <location>
        <begin position="1007"/>
        <end position="1024"/>
    </location>
</feature>
<proteinExistence type="predicted"/>
<keyword evidence="3" id="KW-1185">Reference proteome</keyword>
<dbReference type="InterPro" id="IPR017850">
    <property type="entry name" value="Alkaline_phosphatase_core_sf"/>
</dbReference>
<keyword evidence="1" id="KW-0812">Transmembrane</keyword>
<keyword evidence="1" id="KW-0472">Membrane</keyword>
<name>A0A8B7N3V2_HYAAZ</name>